<evidence type="ECO:0000313" key="4">
    <source>
        <dbReference type="Proteomes" id="UP000253790"/>
    </source>
</evidence>
<keyword evidence="3" id="KW-0540">Nuclease</keyword>
<dbReference type="GO" id="GO:0004519">
    <property type="term" value="F:endonuclease activity"/>
    <property type="evidence" value="ECO:0007669"/>
    <property type="project" value="UniProtKB-KW"/>
</dbReference>
<keyword evidence="3" id="KW-0378">Hydrolase</keyword>
<keyword evidence="4" id="KW-1185">Reference proteome</keyword>
<evidence type="ECO:0000313" key="3">
    <source>
        <dbReference type="EMBL" id="AXH95330.1"/>
    </source>
</evidence>
<dbReference type="AlphaFoldDB" id="A0A345NJX2"/>
<dbReference type="Proteomes" id="UP000253790">
    <property type="component" value="Chromosome"/>
</dbReference>
<keyword evidence="3" id="KW-0255">Endonuclease</keyword>
<dbReference type="RefSeq" id="WP_114927095.1">
    <property type="nucleotide sequence ID" value="NZ_CP031229.1"/>
</dbReference>
<dbReference type="Pfam" id="PF02720">
    <property type="entry name" value="DUF222"/>
    <property type="match status" value="1"/>
</dbReference>
<dbReference type="InterPro" id="IPR003615">
    <property type="entry name" value="HNH_nuc"/>
</dbReference>
<evidence type="ECO:0000259" key="2">
    <source>
        <dbReference type="Pfam" id="PF02720"/>
    </source>
</evidence>
<organism evidence="3 4">
    <name type="scientific">Ornithinimicrobium avium</name>
    <dbReference type="NCBI Taxonomy" id="2283195"/>
    <lineage>
        <taxon>Bacteria</taxon>
        <taxon>Bacillati</taxon>
        <taxon>Actinomycetota</taxon>
        <taxon>Actinomycetes</taxon>
        <taxon>Micrococcales</taxon>
        <taxon>Ornithinimicrobiaceae</taxon>
        <taxon>Ornithinimicrobium</taxon>
    </lineage>
</organism>
<dbReference type="EMBL" id="CP031229">
    <property type="protein sequence ID" value="AXH95330.1"/>
    <property type="molecule type" value="Genomic_DNA"/>
</dbReference>
<dbReference type="InterPro" id="IPR003870">
    <property type="entry name" value="DUF222"/>
</dbReference>
<proteinExistence type="predicted"/>
<dbReference type="OrthoDB" id="5177627at2"/>
<sequence length="493" mass="51765">MGVGTEFFDPGDWLLGPSPVGEAEVAAAEAVAAEQLATLNGQVEGGDPVEATGSPGAEAAWADIVASLAADPLDPDGLGWAPEVLSASLSSATTALDVAAGLGDADLTRVLDEGLREAVDQAARVRVRGEGLLYALVVQVHARGLHTAVGLSLVDWVRARCPRTTIAEASALKHVVEAAAQHWGRPLDAAVREGRTSLYRAGRIAKAMLRLVRALDPDQAQAYARIATDAACDANISDADLGRVCTRLLTDLLDEAPDQGKDPDDHDRPDPAPQALRSLTRHPLGEGMTRYVLDAPDADAAMIEGIMNGPLAAPVPCPEGGKDPRDADQRTYDALKTVLSRGLANPGAPATSARASVIITLKADPRTGEPTGTAQAATAGTRFTSKAAGRYACIGDLTPVVLGEMGEPLDLGRTRRLASPGQFKALLVRDKTCTYPGCTVPGAWCEAHHLIWWCRAGDTDILVLVLLCPRHHTTVHDKDLMATVVGDVVTWHL</sequence>
<dbReference type="CDD" id="cd00085">
    <property type="entry name" value="HNHc"/>
    <property type="match status" value="1"/>
</dbReference>
<gene>
    <name evidence="3" type="ORF">DV701_03545</name>
</gene>
<dbReference type="KEGG" id="orn:DV701_03545"/>
<protein>
    <submittedName>
        <fullName evidence="3">HNH endonuclease</fullName>
    </submittedName>
</protein>
<dbReference type="Gene3D" id="1.10.30.50">
    <property type="match status" value="1"/>
</dbReference>
<name>A0A345NJX2_9MICO</name>
<reference evidence="3 4" key="1">
    <citation type="submission" date="2018-07" db="EMBL/GenBank/DDBJ databases">
        <title>Complete genome sequencing of Ornithinimicrobium sp. AMA3305.</title>
        <authorList>
            <person name="Bae J.-W."/>
        </authorList>
    </citation>
    <scope>NUCLEOTIDE SEQUENCE [LARGE SCALE GENOMIC DNA]</scope>
    <source>
        <strain evidence="3 4">AMA3305</strain>
    </source>
</reference>
<evidence type="ECO:0000256" key="1">
    <source>
        <dbReference type="SAM" id="MobiDB-lite"/>
    </source>
</evidence>
<accession>A0A345NJX2</accession>
<feature type="domain" description="DUF222" evidence="2">
    <location>
        <begin position="116"/>
        <end position="430"/>
    </location>
</feature>
<feature type="region of interest" description="Disordered" evidence="1">
    <location>
        <begin position="255"/>
        <end position="283"/>
    </location>
</feature>
<feature type="compositionally biased region" description="Basic and acidic residues" evidence="1">
    <location>
        <begin position="258"/>
        <end position="270"/>
    </location>
</feature>